<reference evidence="1 2" key="2">
    <citation type="journal article" date="2013" name="Int. J. Syst. Evol. Microbiol.">
        <title>Methylophaga nitratireducenticrescens sp. nov. and Methylophaga frappieri sp. nov., isolated from the biofilm of the methanol-fed denitrification system treating the seawater at the Montreal Biodome.</title>
        <authorList>
            <person name="Villeneuve C."/>
            <person name="Martineau C."/>
            <person name="Mauffrey F."/>
            <person name="Villemur R."/>
        </authorList>
    </citation>
    <scope>NUCLEOTIDE SEQUENCE [LARGE SCALE GENOMIC DNA]</scope>
    <source>
        <strain evidence="1 2">JAM1</strain>
    </source>
</reference>
<reference evidence="1 2" key="1">
    <citation type="journal article" date="2012" name="J. Bacteriol.">
        <title>Complete genome sequences of Methylophaga sp. strain JAM1 and Methylophaga sp. strain JAM7.</title>
        <authorList>
            <person name="Villeneuve C."/>
            <person name="Martineau C."/>
            <person name="Mauffrey F."/>
            <person name="Villemur R."/>
        </authorList>
    </citation>
    <scope>NUCLEOTIDE SEQUENCE [LARGE SCALE GENOMIC DNA]</scope>
    <source>
        <strain evidence="1 2">JAM1</strain>
    </source>
</reference>
<keyword evidence="2" id="KW-1185">Reference proteome</keyword>
<protein>
    <submittedName>
        <fullName evidence="1">Uncharacterized protein</fullName>
    </submittedName>
</protein>
<accession>I1XMB5</accession>
<proteinExistence type="predicted"/>
<dbReference type="OrthoDB" id="9783963at2"/>
<organism evidence="1 2">
    <name type="scientific">Methylophaga nitratireducenticrescens</name>
    <dbReference type="NCBI Taxonomy" id="754476"/>
    <lineage>
        <taxon>Bacteria</taxon>
        <taxon>Pseudomonadati</taxon>
        <taxon>Pseudomonadota</taxon>
        <taxon>Gammaproteobacteria</taxon>
        <taxon>Thiotrichales</taxon>
        <taxon>Piscirickettsiaceae</taxon>
        <taxon>Methylophaga</taxon>
    </lineage>
</organism>
<evidence type="ECO:0000313" key="2">
    <source>
        <dbReference type="Proteomes" id="UP000009144"/>
    </source>
</evidence>
<dbReference type="Proteomes" id="UP000009144">
    <property type="component" value="Chromosome"/>
</dbReference>
<gene>
    <name evidence="1" type="ordered locus">Q7A_2748</name>
</gene>
<evidence type="ECO:0000313" key="1">
    <source>
        <dbReference type="EMBL" id="AFI85534.1"/>
    </source>
</evidence>
<dbReference type="AlphaFoldDB" id="I1XMB5"/>
<name>I1XMB5_METNJ</name>
<dbReference type="STRING" id="754476.Q7A_2748"/>
<sequence>MHEYIIQPLQQYDSTKVKNTSNSVLVINLMDVMYTKQINAICYLSADCGIALMMFRIVAGGKDVS</sequence>
<dbReference type="EMBL" id="CP003390">
    <property type="protein sequence ID" value="AFI85534.1"/>
    <property type="molecule type" value="Genomic_DNA"/>
</dbReference>
<dbReference type="PATRIC" id="fig|754476.3.peg.2696"/>
<dbReference type="HOGENOM" id="CLU_2844851_0_0_6"/>
<dbReference type="KEGG" id="mej:Q7A_2748"/>
<dbReference type="eggNOG" id="COG1432">
    <property type="taxonomic scope" value="Bacteria"/>
</dbReference>